<dbReference type="Gene3D" id="3.30.1310.20">
    <property type="entry name" value="PRTase-like"/>
    <property type="match status" value="1"/>
</dbReference>
<proteinExistence type="predicted"/>
<keyword evidence="2" id="KW-0328">Glycosyltransferase</keyword>
<reference evidence="2 3" key="1">
    <citation type="submission" date="2021-12" db="EMBL/GenBank/DDBJ databases">
        <title>Discovery of the Pendulisporaceae a myxobacterial family with distinct sporulation behavior and unique specialized metabolism.</title>
        <authorList>
            <person name="Garcia R."/>
            <person name="Popoff A."/>
            <person name="Bader C.D."/>
            <person name="Loehr J."/>
            <person name="Walesch S."/>
            <person name="Walt C."/>
            <person name="Boldt J."/>
            <person name="Bunk B."/>
            <person name="Haeckl F.J.F.P.J."/>
            <person name="Gunesch A.P."/>
            <person name="Birkelbach J."/>
            <person name="Nuebel U."/>
            <person name="Pietschmann T."/>
            <person name="Bach T."/>
            <person name="Mueller R."/>
        </authorList>
    </citation>
    <scope>NUCLEOTIDE SEQUENCE [LARGE SCALE GENOMIC DNA]</scope>
    <source>
        <strain evidence="2 3">MSr12523</strain>
    </source>
</reference>
<dbReference type="SUPFAM" id="SSF53271">
    <property type="entry name" value="PRTase-like"/>
    <property type="match status" value="1"/>
</dbReference>
<organism evidence="2 3">
    <name type="scientific">Pendulispora brunnea</name>
    <dbReference type="NCBI Taxonomy" id="2905690"/>
    <lineage>
        <taxon>Bacteria</taxon>
        <taxon>Pseudomonadati</taxon>
        <taxon>Myxococcota</taxon>
        <taxon>Myxococcia</taxon>
        <taxon>Myxococcales</taxon>
        <taxon>Sorangiineae</taxon>
        <taxon>Pendulisporaceae</taxon>
        <taxon>Pendulispora</taxon>
    </lineage>
</organism>
<accession>A0ABZ2KHE9</accession>
<dbReference type="InterPro" id="IPR000836">
    <property type="entry name" value="PRTase_dom"/>
</dbReference>
<evidence type="ECO:0000259" key="1">
    <source>
        <dbReference type="Pfam" id="PF00156"/>
    </source>
</evidence>
<feature type="domain" description="Phosphoribosyltransferase" evidence="1">
    <location>
        <begin position="7"/>
        <end position="178"/>
    </location>
</feature>
<dbReference type="Proteomes" id="UP001379533">
    <property type="component" value="Chromosome"/>
</dbReference>
<dbReference type="RefSeq" id="WP_394848724.1">
    <property type="nucleotide sequence ID" value="NZ_CP089982.1"/>
</dbReference>
<gene>
    <name evidence="2" type="ORF">LZC95_14870</name>
</gene>
<dbReference type="EMBL" id="CP089982">
    <property type="protein sequence ID" value="WXA98112.1"/>
    <property type="molecule type" value="Genomic_DNA"/>
</dbReference>
<keyword evidence="3" id="KW-1185">Reference proteome</keyword>
<dbReference type="Gene3D" id="3.40.50.2020">
    <property type="match status" value="1"/>
</dbReference>
<name>A0ABZ2KHE9_9BACT</name>
<keyword evidence="2" id="KW-0808">Transferase</keyword>
<dbReference type="InterPro" id="IPR029057">
    <property type="entry name" value="PRTase-like"/>
</dbReference>
<evidence type="ECO:0000313" key="2">
    <source>
        <dbReference type="EMBL" id="WXA98112.1"/>
    </source>
</evidence>
<dbReference type="GO" id="GO:0016757">
    <property type="term" value="F:glycosyltransferase activity"/>
    <property type="evidence" value="ECO:0007669"/>
    <property type="project" value="UniProtKB-KW"/>
</dbReference>
<sequence length="225" mass="24064">MVARFKNRAEGGRRLAAKLEHLGPMNPMVLALPRGGVPVGYEVARALGLPLDVFIVRKLGVPGHEELAMGAVASGGIRVLNSALIAELGIPKELVERVAEREMREIARRETRYRDGRPPADVHDHLAILVDDGLATGATMFAAVSAVRASGAKHIVVAVPISSPDTCSQMRQHADEVICAMTPEPLYAVGLWYEDFTQTTDEEVCALLAQTAGAADTAHTRRAAS</sequence>
<dbReference type="Pfam" id="PF00156">
    <property type="entry name" value="Pribosyltran"/>
    <property type="match status" value="1"/>
</dbReference>
<evidence type="ECO:0000313" key="3">
    <source>
        <dbReference type="Proteomes" id="UP001379533"/>
    </source>
</evidence>
<dbReference type="CDD" id="cd06223">
    <property type="entry name" value="PRTases_typeI"/>
    <property type="match status" value="1"/>
</dbReference>
<protein>
    <submittedName>
        <fullName evidence="2">Phosphoribosyltransferase</fullName>
    </submittedName>
</protein>